<keyword evidence="1" id="KW-1133">Transmembrane helix</keyword>
<dbReference type="HOGENOM" id="CLU_034724_0_0_9"/>
<evidence type="ECO:0000313" key="2">
    <source>
        <dbReference type="EMBL" id="ABO66612.1"/>
    </source>
</evidence>
<name>A4IMQ8_GEOTN</name>
<dbReference type="KEGG" id="gtn:GTNG_1242"/>
<proteinExistence type="predicted"/>
<dbReference type="Pfam" id="PF05684">
    <property type="entry name" value="DUF819"/>
    <property type="match status" value="1"/>
</dbReference>
<dbReference type="PANTHER" id="PTHR34289">
    <property type="entry name" value="PROTEIN, PUTATIVE (DUF819)-RELATED"/>
    <property type="match status" value="1"/>
</dbReference>
<gene>
    <name evidence="2" type="ordered locus">GTNG_1242</name>
</gene>
<feature type="transmembrane region" description="Helical" evidence="1">
    <location>
        <begin position="170"/>
        <end position="188"/>
    </location>
</feature>
<protein>
    <recommendedName>
        <fullName evidence="4">Membrane protein YjcL</fullName>
    </recommendedName>
</protein>
<accession>A4IMQ8</accession>
<dbReference type="EMBL" id="CP000557">
    <property type="protein sequence ID" value="ABO66612.1"/>
    <property type="molecule type" value="Genomic_DNA"/>
</dbReference>
<dbReference type="PANTHER" id="PTHR34289:SF8">
    <property type="entry name" value="DUF819 DOMAIN-CONTAINING PROTEIN"/>
    <property type="match status" value="1"/>
</dbReference>
<evidence type="ECO:0000256" key="1">
    <source>
        <dbReference type="SAM" id="Phobius"/>
    </source>
</evidence>
<feature type="transmembrane region" description="Helical" evidence="1">
    <location>
        <begin position="225"/>
        <end position="246"/>
    </location>
</feature>
<feature type="transmembrane region" description="Helical" evidence="1">
    <location>
        <begin position="100"/>
        <end position="121"/>
    </location>
</feature>
<dbReference type="InterPro" id="IPR008537">
    <property type="entry name" value="DUF819"/>
</dbReference>
<dbReference type="Proteomes" id="UP000001578">
    <property type="component" value="Chromosome"/>
</dbReference>
<feature type="transmembrane region" description="Helical" evidence="1">
    <location>
        <begin position="128"/>
        <end position="150"/>
    </location>
</feature>
<feature type="transmembrane region" description="Helical" evidence="1">
    <location>
        <begin position="381"/>
        <end position="407"/>
    </location>
</feature>
<feature type="transmembrane region" description="Helical" evidence="1">
    <location>
        <begin position="326"/>
        <end position="345"/>
    </location>
</feature>
<reference evidence="2 3" key="1">
    <citation type="journal article" date="2007" name="Proc. Natl. Acad. Sci. U.S.A.">
        <title>Genome and proteome of long-chain alkane degrading Geobacillus thermodenitrificans NG80-2 isolated from a deep-subsurface oil reservoir.</title>
        <authorList>
            <person name="Feng L."/>
            <person name="Wang W."/>
            <person name="Cheng J."/>
            <person name="Ren Y."/>
            <person name="Zhao G."/>
            <person name="Gao C."/>
            <person name="Tang Y."/>
            <person name="Liu X."/>
            <person name="Han W."/>
            <person name="Peng X."/>
            <person name="Liu R."/>
            <person name="Wang L."/>
        </authorList>
    </citation>
    <scope>NUCLEOTIDE SEQUENCE [LARGE SCALE GENOMIC DNA]</scope>
    <source>
        <strain evidence="2 3">NG80-2</strain>
    </source>
</reference>
<feature type="transmembrane region" description="Helical" evidence="1">
    <location>
        <begin position="301"/>
        <end position="320"/>
    </location>
</feature>
<keyword evidence="1" id="KW-0812">Transmembrane</keyword>
<feature type="transmembrane region" description="Helical" evidence="1">
    <location>
        <begin position="16"/>
        <end position="33"/>
    </location>
</feature>
<dbReference type="eggNOG" id="COG5505">
    <property type="taxonomic scope" value="Bacteria"/>
</dbReference>
<dbReference type="AlphaFoldDB" id="A4IMQ8"/>
<evidence type="ECO:0000313" key="3">
    <source>
        <dbReference type="Proteomes" id="UP000001578"/>
    </source>
</evidence>
<keyword evidence="1" id="KW-0472">Membrane</keyword>
<evidence type="ECO:0008006" key="4">
    <source>
        <dbReference type="Google" id="ProtNLM"/>
    </source>
</evidence>
<organism evidence="2 3">
    <name type="scientific">Geobacillus thermodenitrificans (strain NG80-2)</name>
    <dbReference type="NCBI Taxonomy" id="420246"/>
    <lineage>
        <taxon>Bacteria</taxon>
        <taxon>Bacillati</taxon>
        <taxon>Bacillota</taxon>
        <taxon>Bacilli</taxon>
        <taxon>Bacillales</taxon>
        <taxon>Anoxybacillaceae</taxon>
        <taxon>Geobacillus</taxon>
    </lineage>
</organism>
<feature type="transmembrane region" description="Helical" evidence="1">
    <location>
        <begin position="39"/>
        <end position="60"/>
    </location>
</feature>
<feature type="transmembrane region" description="Helical" evidence="1">
    <location>
        <begin position="72"/>
        <end position="94"/>
    </location>
</feature>
<sequence>MEGWEMTNTLIQSDDTWILWAILVGWAAISIYLEQKYQWAAKISGAIIALVGAMILANLNIIPTESPVYDTVWSYVIPLAIPLLLFQTNIMKIWRESGRLVVIFLISSVGTVAGAIISFFLLKDHIPLLYKISAMMTGSYIGGGVNFVAMAAKFETPSELVSATVVADNMVMALYFLGLILIPALTFFRKYFKTPYIDELESNVKGDENHAASYWKRKDISLLDIAKAVGTTFVIVAISFTIAGFLDELIPSGEDANVFLNILNGILGDNYLMLTTITLLAVTLFPRYFENIHGTQEIGTFLIYIFFVVIGVPASIQVILQNAPLIFVLCALMVIINMIISFGIGKICKFSLEEIILASNANIGGPTTAAAMAISKGWIKLVGPIMLVGTLGYIIGNYIGSAVGAWLSTL</sequence>
<feature type="transmembrane region" description="Helical" evidence="1">
    <location>
        <begin position="271"/>
        <end position="289"/>
    </location>
</feature>